<dbReference type="EMBL" id="JAAIUW010000004">
    <property type="protein sequence ID" value="KAF7835901.1"/>
    <property type="molecule type" value="Genomic_DNA"/>
</dbReference>
<evidence type="ECO:0000313" key="2">
    <source>
        <dbReference type="Proteomes" id="UP000634136"/>
    </source>
</evidence>
<name>A0A835C9U0_9FABA</name>
<sequence length="45" mass="5094">MEEISTIAYEDLSCKLSGMSLRPIFVPLNNDEIDKEVDQAHQGKQ</sequence>
<comment type="caution">
    <text evidence="1">The sequence shown here is derived from an EMBL/GenBank/DDBJ whole genome shotgun (WGS) entry which is preliminary data.</text>
</comment>
<dbReference type="Proteomes" id="UP000634136">
    <property type="component" value="Unassembled WGS sequence"/>
</dbReference>
<gene>
    <name evidence="1" type="ORF">G2W53_010760</name>
</gene>
<evidence type="ECO:0000313" key="1">
    <source>
        <dbReference type="EMBL" id="KAF7835901.1"/>
    </source>
</evidence>
<organism evidence="1 2">
    <name type="scientific">Senna tora</name>
    <dbReference type="NCBI Taxonomy" id="362788"/>
    <lineage>
        <taxon>Eukaryota</taxon>
        <taxon>Viridiplantae</taxon>
        <taxon>Streptophyta</taxon>
        <taxon>Embryophyta</taxon>
        <taxon>Tracheophyta</taxon>
        <taxon>Spermatophyta</taxon>
        <taxon>Magnoliopsida</taxon>
        <taxon>eudicotyledons</taxon>
        <taxon>Gunneridae</taxon>
        <taxon>Pentapetalae</taxon>
        <taxon>rosids</taxon>
        <taxon>fabids</taxon>
        <taxon>Fabales</taxon>
        <taxon>Fabaceae</taxon>
        <taxon>Caesalpinioideae</taxon>
        <taxon>Cassia clade</taxon>
        <taxon>Senna</taxon>
    </lineage>
</organism>
<accession>A0A835C9U0</accession>
<reference evidence="1" key="1">
    <citation type="submission" date="2020-09" db="EMBL/GenBank/DDBJ databases">
        <title>Genome-Enabled Discovery of Anthraquinone Biosynthesis in Senna tora.</title>
        <authorList>
            <person name="Kang S.-H."/>
            <person name="Pandey R.P."/>
            <person name="Lee C.-M."/>
            <person name="Sim J.-S."/>
            <person name="Jeong J.-T."/>
            <person name="Choi B.-S."/>
            <person name="Jung M."/>
            <person name="Ginzburg D."/>
            <person name="Zhao K."/>
            <person name="Won S.Y."/>
            <person name="Oh T.-J."/>
            <person name="Yu Y."/>
            <person name="Kim N.-H."/>
            <person name="Lee O.R."/>
            <person name="Lee T.-H."/>
            <person name="Bashyal P."/>
            <person name="Kim T.-S."/>
            <person name="Lee W.-H."/>
            <person name="Kawkins C."/>
            <person name="Kim C.-K."/>
            <person name="Kim J.S."/>
            <person name="Ahn B.O."/>
            <person name="Rhee S.Y."/>
            <person name="Sohng J.K."/>
        </authorList>
    </citation>
    <scope>NUCLEOTIDE SEQUENCE</scope>
    <source>
        <tissue evidence="1">Leaf</tissue>
    </source>
</reference>
<protein>
    <submittedName>
        <fullName evidence="1">Uncharacterized protein</fullName>
    </submittedName>
</protein>
<dbReference type="AlphaFoldDB" id="A0A835C9U0"/>
<keyword evidence="2" id="KW-1185">Reference proteome</keyword>
<proteinExistence type="predicted"/>